<evidence type="ECO:0000313" key="2">
    <source>
        <dbReference type="EMBL" id="GFR98151.1"/>
    </source>
</evidence>
<keyword evidence="1" id="KW-0472">Membrane</keyword>
<keyword evidence="1" id="KW-1133">Transmembrane helix</keyword>
<organism evidence="2 3">
    <name type="scientific">Elysia marginata</name>
    <dbReference type="NCBI Taxonomy" id="1093978"/>
    <lineage>
        <taxon>Eukaryota</taxon>
        <taxon>Metazoa</taxon>
        <taxon>Spiralia</taxon>
        <taxon>Lophotrochozoa</taxon>
        <taxon>Mollusca</taxon>
        <taxon>Gastropoda</taxon>
        <taxon>Heterobranchia</taxon>
        <taxon>Euthyneura</taxon>
        <taxon>Panpulmonata</taxon>
        <taxon>Sacoglossa</taxon>
        <taxon>Placobranchoidea</taxon>
        <taxon>Plakobranchidae</taxon>
        <taxon>Elysia</taxon>
    </lineage>
</organism>
<proteinExistence type="predicted"/>
<reference evidence="2 3" key="1">
    <citation type="journal article" date="2021" name="Elife">
        <title>Chloroplast acquisition without the gene transfer in kleptoplastic sea slugs, Plakobranchus ocellatus.</title>
        <authorList>
            <person name="Maeda T."/>
            <person name="Takahashi S."/>
            <person name="Yoshida T."/>
            <person name="Shimamura S."/>
            <person name="Takaki Y."/>
            <person name="Nagai Y."/>
            <person name="Toyoda A."/>
            <person name="Suzuki Y."/>
            <person name="Arimoto A."/>
            <person name="Ishii H."/>
            <person name="Satoh N."/>
            <person name="Nishiyama T."/>
            <person name="Hasebe M."/>
            <person name="Maruyama T."/>
            <person name="Minagawa J."/>
            <person name="Obokata J."/>
            <person name="Shigenobu S."/>
        </authorList>
    </citation>
    <scope>NUCLEOTIDE SEQUENCE [LARGE SCALE GENOMIC DNA]</scope>
</reference>
<evidence type="ECO:0000313" key="3">
    <source>
        <dbReference type="Proteomes" id="UP000762676"/>
    </source>
</evidence>
<comment type="caution">
    <text evidence="2">The sequence shown here is derived from an EMBL/GenBank/DDBJ whole genome shotgun (WGS) entry which is preliminary data.</text>
</comment>
<dbReference type="Proteomes" id="UP000762676">
    <property type="component" value="Unassembled WGS sequence"/>
</dbReference>
<sequence>MVSDQRSSMKLYYRNDSAAVKTYGTFKTIIIFEDEDLLLNNTWPEFSPCFQNTLLVWVPCGWVWLSLPVYLYYLCKYSNGITIPVNKLNVGKTLVSLVLAALALVDTLKAEPDPRRDTDKVADAVYLAGGIKAATYVSMTLSKLGFLKPLRSRGYKYIY</sequence>
<name>A0AAV4HMZ2_9GAST</name>
<evidence type="ECO:0000256" key="1">
    <source>
        <dbReference type="SAM" id="Phobius"/>
    </source>
</evidence>
<feature type="transmembrane region" description="Helical" evidence="1">
    <location>
        <begin position="125"/>
        <end position="146"/>
    </location>
</feature>
<accession>A0AAV4HMZ2</accession>
<protein>
    <submittedName>
        <fullName evidence="2">Multidrug resistance-associated protein 1</fullName>
    </submittedName>
</protein>
<feature type="transmembrane region" description="Helical" evidence="1">
    <location>
        <begin position="54"/>
        <end position="75"/>
    </location>
</feature>
<keyword evidence="3" id="KW-1185">Reference proteome</keyword>
<dbReference type="EMBL" id="BMAT01002057">
    <property type="protein sequence ID" value="GFR98151.1"/>
    <property type="molecule type" value="Genomic_DNA"/>
</dbReference>
<keyword evidence="1" id="KW-0812">Transmembrane</keyword>
<feature type="transmembrane region" description="Helical" evidence="1">
    <location>
        <begin position="87"/>
        <end position="105"/>
    </location>
</feature>
<gene>
    <name evidence="2" type="ORF">ElyMa_001011300</name>
</gene>
<dbReference type="AlphaFoldDB" id="A0AAV4HMZ2"/>